<dbReference type="Proteomes" id="UP000663829">
    <property type="component" value="Unassembled WGS sequence"/>
</dbReference>
<accession>A0A815DV02</accession>
<dbReference type="AlphaFoldDB" id="A0A815DV02"/>
<sequence length="113" mass="12952">MKHLILNDVLKLKGINFYNFIEKEIGPVAKEILEVQGYDTSLSLARNNDDVFSIFNNDIRDLAELRKQVDFDVKNGDDVKFIIKGGLKSKVDSFLHDKKNKLSSDRLLRVQGK</sequence>
<dbReference type="EMBL" id="CAJOBC010036213">
    <property type="protein sequence ID" value="CAF4117594.1"/>
    <property type="molecule type" value="Genomic_DNA"/>
</dbReference>
<gene>
    <name evidence="1" type="ORF">GPM918_LOCUS28397</name>
    <name evidence="2" type="ORF">SRO942_LOCUS28895</name>
</gene>
<protein>
    <submittedName>
        <fullName evidence="1">Uncharacterized protein</fullName>
    </submittedName>
</protein>
<organism evidence="1 3">
    <name type="scientific">Didymodactylos carnosus</name>
    <dbReference type="NCBI Taxonomy" id="1234261"/>
    <lineage>
        <taxon>Eukaryota</taxon>
        <taxon>Metazoa</taxon>
        <taxon>Spiralia</taxon>
        <taxon>Gnathifera</taxon>
        <taxon>Rotifera</taxon>
        <taxon>Eurotatoria</taxon>
        <taxon>Bdelloidea</taxon>
        <taxon>Philodinida</taxon>
        <taxon>Philodinidae</taxon>
        <taxon>Didymodactylos</taxon>
    </lineage>
</organism>
<keyword evidence="3" id="KW-1185">Reference proteome</keyword>
<reference evidence="1" key="1">
    <citation type="submission" date="2021-02" db="EMBL/GenBank/DDBJ databases">
        <authorList>
            <person name="Nowell W R."/>
        </authorList>
    </citation>
    <scope>NUCLEOTIDE SEQUENCE</scope>
</reference>
<dbReference type="Proteomes" id="UP000681722">
    <property type="component" value="Unassembled WGS sequence"/>
</dbReference>
<name>A0A815DV02_9BILA</name>
<dbReference type="EMBL" id="CAJNOQ010012370">
    <property type="protein sequence ID" value="CAF1298432.1"/>
    <property type="molecule type" value="Genomic_DNA"/>
</dbReference>
<evidence type="ECO:0000313" key="1">
    <source>
        <dbReference type="EMBL" id="CAF1298432.1"/>
    </source>
</evidence>
<evidence type="ECO:0000313" key="2">
    <source>
        <dbReference type="EMBL" id="CAF4117594.1"/>
    </source>
</evidence>
<evidence type="ECO:0000313" key="3">
    <source>
        <dbReference type="Proteomes" id="UP000663829"/>
    </source>
</evidence>
<comment type="caution">
    <text evidence="1">The sequence shown here is derived from an EMBL/GenBank/DDBJ whole genome shotgun (WGS) entry which is preliminary data.</text>
</comment>
<proteinExistence type="predicted"/>